<evidence type="ECO:0000259" key="13">
    <source>
        <dbReference type="PROSITE" id="PS50885"/>
    </source>
</evidence>
<dbReference type="EC" id="2.7.13.3" evidence="3"/>
<dbReference type="InterPro" id="IPR036890">
    <property type="entry name" value="HATPase_C_sf"/>
</dbReference>
<feature type="compositionally biased region" description="Low complexity" evidence="10">
    <location>
        <begin position="1026"/>
        <end position="1044"/>
    </location>
</feature>
<feature type="transmembrane region" description="Helical" evidence="11">
    <location>
        <begin position="319"/>
        <end position="341"/>
    </location>
</feature>
<feature type="domain" description="Histidine kinase" evidence="12">
    <location>
        <begin position="426"/>
        <end position="635"/>
    </location>
</feature>
<evidence type="ECO:0000256" key="1">
    <source>
        <dbReference type="ARBA" id="ARBA00000085"/>
    </source>
</evidence>
<evidence type="ECO:0000256" key="5">
    <source>
        <dbReference type="ARBA" id="ARBA00022679"/>
    </source>
</evidence>
<dbReference type="PANTHER" id="PTHR45436">
    <property type="entry name" value="SENSOR HISTIDINE KINASE YKOH"/>
    <property type="match status" value="1"/>
</dbReference>
<keyword evidence="4" id="KW-0597">Phosphoprotein</keyword>
<feature type="compositionally biased region" description="Low complexity" evidence="10">
    <location>
        <begin position="1244"/>
        <end position="1258"/>
    </location>
</feature>
<evidence type="ECO:0000313" key="15">
    <source>
        <dbReference type="Proteomes" id="UP000225548"/>
    </source>
</evidence>
<keyword evidence="7 14" id="KW-0418">Kinase</keyword>
<evidence type="ECO:0000256" key="6">
    <source>
        <dbReference type="ARBA" id="ARBA00022692"/>
    </source>
</evidence>
<keyword evidence="6 11" id="KW-0812">Transmembrane</keyword>
<dbReference type="GO" id="GO:0004673">
    <property type="term" value="F:protein histidine kinase activity"/>
    <property type="evidence" value="ECO:0007669"/>
    <property type="project" value="UniProtKB-EC"/>
</dbReference>
<feature type="compositionally biased region" description="Basic and acidic residues" evidence="10">
    <location>
        <begin position="803"/>
        <end position="813"/>
    </location>
</feature>
<dbReference type="Pfam" id="PF00672">
    <property type="entry name" value="HAMP"/>
    <property type="match status" value="1"/>
</dbReference>
<dbReference type="SUPFAM" id="SSF55874">
    <property type="entry name" value="ATPase domain of HSP90 chaperone/DNA topoisomerase II/histidine kinase"/>
    <property type="match status" value="1"/>
</dbReference>
<feature type="region of interest" description="Disordered" evidence="10">
    <location>
        <begin position="905"/>
        <end position="1315"/>
    </location>
</feature>
<feature type="region of interest" description="Disordered" evidence="10">
    <location>
        <begin position="790"/>
        <end position="893"/>
    </location>
</feature>
<feature type="compositionally biased region" description="Low complexity" evidence="10">
    <location>
        <begin position="1212"/>
        <end position="1225"/>
    </location>
</feature>
<dbReference type="InterPro" id="IPR013587">
    <property type="entry name" value="Nitrate/nitrite_sensing"/>
</dbReference>
<dbReference type="Gene3D" id="3.30.565.10">
    <property type="entry name" value="Histidine kinase-like ATPase, C-terminal domain"/>
    <property type="match status" value="1"/>
</dbReference>
<dbReference type="Proteomes" id="UP000225548">
    <property type="component" value="Unassembled WGS sequence"/>
</dbReference>
<dbReference type="SMART" id="SM00387">
    <property type="entry name" value="HATPase_c"/>
    <property type="match status" value="1"/>
</dbReference>
<dbReference type="InterPro" id="IPR050428">
    <property type="entry name" value="TCS_sensor_his_kinase"/>
</dbReference>
<dbReference type="PROSITE" id="PS50885">
    <property type="entry name" value="HAMP"/>
    <property type="match status" value="1"/>
</dbReference>
<keyword evidence="5" id="KW-0808">Transferase</keyword>
<keyword evidence="15" id="KW-1185">Reference proteome</keyword>
<feature type="compositionally biased region" description="Low complexity" evidence="10">
    <location>
        <begin position="905"/>
        <end position="915"/>
    </location>
</feature>
<feature type="compositionally biased region" description="Polar residues" evidence="10">
    <location>
        <begin position="1126"/>
        <end position="1143"/>
    </location>
</feature>
<feature type="region of interest" description="Disordered" evidence="10">
    <location>
        <begin position="681"/>
        <end position="712"/>
    </location>
</feature>
<evidence type="ECO:0000313" key="14">
    <source>
        <dbReference type="EMBL" id="PFG34559.1"/>
    </source>
</evidence>
<dbReference type="PROSITE" id="PS50109">
    <property type="entry name" value="HIS_KIN"/>
    <property type="match status" value="1"/>
</dbReference>
<keyword evidence="8 11" id="KW-1133">Transmembrane helix</keyword>
<comment type="subcellular location">
    <subcellularLocation>
        <location evidence="2">Membrane</location>
    </subcellularLocation>
</comment>
<evidence type="ECO:0000256" key="8">
    <source>
        <dbReference type="ARBA" id="ARBA00022989"/>
    </source>
</evidence>
<evidence type="ECO:0000256" key="3">
    <source>
        <dbReference type="ARBA" id="ARBA00012438"/>
    </source>
</evidence>
<dbReference type="Pfam" id="PF08376">
    <property type="entry name" value="NIT"/>
    <property type="match status" value="1"/>
</dbReference>
<dbReference type="InterPro" id="IPR003660">
    <property type="entry name" value="HAMP_dom"/>
</dbReference>
<dbReference type="GO" id="GO:0005886">
    <property type="term" value="C:plasma membrane"/>
    <property type="evidence" value="ECO:0007669"/>
    <property type="project" value="TreeGrafter"/>
</dbReference>
<keyword evidence="11" id="KW-0472">Membrane</keyword>
<dbReference type="InterPro" id="IPR005467">
    <property type="entry name" value="His_kinase_dom"/>
</dbReference>
<dbReference type="Pfam" id="PF02518">
    <property type="entry name" value="HATPase_c"/>
    <property type="match status" value="1"/>
</dbReference>
<evidence type="ECO:0000256" key="11">
    <source>
        <dbReference type="SAM" id="Phobius"/>
    </source>
</evidence>
<reference evidence="14 15" key="1">
    <citation type="submission" date="2017-10" db="EMBL/GenBank/DDBJ databases">
        <title>Sequencing the genomes of 1000 actinobacteria strains.</title>
        <authorList>
            <person name="Klenk H.-P."/>
        </authorList>
    </citation>
    <scope>NUCLEOTIDE SEQUENCE [LARGE SCALE GENOMIC DNA]</scope>
    <source>
        <strain evidence="14 15">DSM 18966</strain>
    </source>
</reference>
<dbReference type="EMBL" id="PDJG01000001">
    <property type="protein sequence ID" value="PFG34559.1"/>
    <property type="molecule type" value="Genomic_DNA"/>
</dbReference>
<evidence type="ECO:0000256" key="9">
    <source>
        <dbReference type="ARBA" id="ARBA00023012"/>
    </source>
</evidence>
<dbReference type="GO" id="GO:0000160">
    <property type="term" value="P:phosphorelay signal transduction system"/>
    <property type="evidence" value="ECO:0007669"/>
    <property type="project" value="UniProtKB-KW"/>
</dbReference>
<evidence type="ECO:0000256" key="7">
    <source>
        <dbReference type="ARBA" id="ARBA00022777"/>
    </source>
</evidence>
<dbReference type="Gene3D" id="6.10.340.10">
    <property type="match status" value="1"/>
</dbReference>
<dbReference type="CDD" id="cd06225">
    <property type="entry name" value="HAMP"/>
    <property type="match status" value="1"/>
</dbReference>
<protein>
    <recommendedName>
        <fullName evidence="3">histidine kinase</fullName>
        <ecNumber evidence="3">2.7.13.3</ecNumber>
    </recommendedName>
</protein>
<evidence type="ECO:0000256" key="4">
    <source>
        <dbReference type="ARBA" id="ARBA00022553"/>
    </source>
</evidence>
<evidence type="ECO:0000256" key="2">
    <source>
        <dbReference type="ARBA" id="ARBA00004370"/>
    </source>
</evidence>
<feature type="region of interest" description="Disordered" evidence="10">
    <location>
        <begin position="727"/>
        <end position="747"/>
    </location>
</feature>
<accession>A0A2A9E8K0</accession>
<dbReference type="InterPro" id="IPR003594">
    <property type="entry name" value="HATPase_dom"/>
</dbReference>
<evidence type="ECO:0000256" key="10">
    <source>
        <dbReference type="SAM" id="MobiDB-lite"/>
    </source>
</evidence>
<sequence length="1431" mass="154439">MLRRLSVRGKILAALAVPVLVLFIAATVFSLSSIRDLQVAQQAEEVVALLDMGEEVTTALQTERAASVAFNEAPVGREVESINARREATLALTEARSETNVKLGTLREAYAGLDISRLDPTVTITLISVSENNQTLLASVRDFVNRKAGTSAVVTTRYSALVLQFLKVPQALADNLTDRNVAGFLDSYADVSRMVDAVRAEIPLVQKVLTTTLAGQGIESEQRNTAALIAGTDTTRDTAESSVSALNIDGLLVERPGGQYTTMRQILTSGETERMTPALASTWNDQSALEVDTLAPLQGELSALARTATADEVASTQTVAIYTIVITVITVLASILIAVFISRRITVPLRHLAKAAQDVRAELPKLVEQVSVPGQGPELTLTTIKIESTDEVGQLAAAFNDVNSTTVEVAREQAALRGSIAEMFVNVARRDHVLLNRQLAFLDELERSEEDANVLANLFRLDHLATRMRRNSESLLVLAGIDSGRRVRQPMPVSDVVRTASSEIELYDRVRLNLEADPLILGHNALNAAHLIAELLENATMFSEPHSPVEVTTNRTSRYVTVEVRDHGLGMSPEDIEAANIKVASRSASDVIGVQRLGLFVVGRLSDRLGAHVLFARASDGSAGTVATVSFPAGLFVDDSDVPLQGPTDPLSASNRQATEQWMAPEAEMAVPVDLEALTDGATSVGMPRRRSSSSTTETPAVASTPDVSDTQSAMVLPPLESANPAIDLSSPGDLNWSPPQALGERLPLGLPSRARGTEAPVSFGHLEPVQDEPILDGERRSAMFNKFRTRSSVEADAPTELPVEHDEPREETVAPEPEPEPERGLQHESPMSGGGKLSESRFDPSELTRSQYTIDEHDPVPVSELGEFDSQYSQPDAYAPVDEHVDRVEHSAPSTAGLHFEVPAPVEPEQPQRPMVVPGLQPDEDELAWQVEEPQWQPQADSDESTFEPVQQFEPLPSFGSPPPRVAPPVQREAEPEIFEPVQRFEPLGSSENRDAPVEPPTRTAAQVQAYQESRGFQPVERFEPLASPEAPAAPVAPQAAAPLRTRGAFGDSTPRSQPAEEAYRPIEPLRPIEPQRPPEQYRPAEPRVEAERPFEPTQRREPTYPQQGETPRRPESARPEPSAQDEQSPQWAPTVANTPTLPSFADVVADAPTRRGNARHTAEASRRGPFAWLRRRGDDEQPPATAEVPVQQVAAMQAPRPMFVPEPDHGSTGTDRSTGGSQSYVPSNDRGDDQQVSGTMRAQQFAPFAADQAAPQSLRVGPPSANDARGNMWSPHRPGAAPQSPAAPVPHTDLPSSGGDAGESWTPPSQINGDIASMLAMRSNIQEQALSELSQLSAYRPAAVDTDQAGGLTRRTRGQVAASTDDVASQKISRDAAELRSRLSAFQSATSRGRQTPGAETADNRGADHRTSDDGTVMNTVPDSAPRPR</sequence>
<organism evidence="14 15">
    <name type="scientific">Sanguibacter antarcticus</name>
    <dbReference type="NCBI Taxonomy" id="372484"/>
    <lineage>
        <taxon>Bacteria</taxon>
        <taxon>Bacillati</taxon>
        <taxon>Actinomycetota</taxon>
        <taxon>Actinomycetes</taxon>
        <taxon>Micrococcales</taxon>
        <taxon>Sanguibacteraceae</taxon>
        <taxon>Sanguibacter</taxon>
    </lineage>
</organism>
<comment type="catalytic activity">
    <reaction evidence="1">
        <text>ATP + protein L-histidine = ADP + protein N-phospho-L-histidine.</text>
        <dbReference type="EC" id="2.7.13.3"/>
    </reaction>
</comment>
<proteinExistence type="predicted"/>
<comment type="caution">
    <text evidence="14">The sequence shown here is derived from an EMBL/GenBank/DDBJ whole genome shotgun (WGS) entry which is preliminary data.</text>
</comment>
<feature type="compositionally biased region" description="Basic and acidic residues" evidence="10">
    <location>
        <begin position="1084"/>
        <end position="1104"/>
    </location>
</feature>
<feature type="region of interest" description="Disordered" evidence="10">
    <location>
        <begin position="1337"/>
        <end position="1431"/>
    </location>
</feature>
<feature type="domain" description="HAMP" evidence="13">
    <location>
        <begin position="343"/>
        <end position="411"/>
    </location>
</feature>
<gene>
    <name evidence="14" type="ORF">ATL42_2476</name>
</gene>
<feature type="compositionally biased region" description="Basic and acidic residues" evidence="10">
    <location>
        <begin position="882"/>
        <end position="891"/>
    </location>
</feature>
<name>A0A2A9E8K0_9MICO</name>
<dbReference type="PANTHER" id="PTHR45436:SF5">
    <property type="entry name" value="SENSOR HISTIDINE KINASE TRCS"/>
    <property type="match status" value="1"/>
</dbReference>
<keyword evidence="9" id="KW-0902">Two-component regulatory system</keyword>
<feature type="compositionally biased region" description="Polar residues" evidence="10">
    <location>
        <begin position="1386"/>
        <end position="1396"/>
    </location>
</feature>
<feature type="compositionally biased region" description="Basic and acidic residues" evidence="10">
    <location>
        <begin position="1374"/>
        <end position="1383"/>
    </location>
</feature>
<evidence type="ECO:0000259" key="12">
    <source>
        <dbReference type="PROSITE" id="PS50109"/>
    </source>
</evidence>
<feature type="compositionally biased region" description="Basic and acidic residues" evidence="10">
    <location>
        <begin position="1404"/>
        <end position="1415"/>
    </location>
</feature>